<dbReference type="InterPro" id="IPR002083">
    <property type="entry name" value="MATH/TRAF_dom"/>
</dbReference>
<dbReference type="InterPro" id="IPR050804">
    <property type="entry name" value="MCC"/>
</dbReference>
<keyword evidence="1" id="KW-0175">Coiled coil</keyword>
<keyword evidence="5" id="KW-1185">Reference proteome</keyword>
<dbReference type="Pfam" id="PF22486">
    <property type="entry name" value="MATH_2"/>
    <property type="match status" value="1"/>
</dbReference>
<dbReference type="InterPro" id="IPR008974">
    <property type="entry name" value="TRAF-like"/>
</dbReference>
<name>A0AAN7M1U9_TRANT</name>
<dbReference type="PROSITE" id="PS50144">
    <property type="entry name" value="MATH"/>
    <property type="match status" value="1"/>
</dbReference>
<gene>
    <name evidence="4" type="ORF">SAY86_029827</name>
</gene>
<evidence type="ECO:0000313" key="5">
    <source>
        <dbReference type="Proteomes" id="UP001346149"/>
    </source>
</evidence>
<dbReference type="Gene3D" id="2.60.210.10">
    <property type="entry name" value="Apoptosis, Tumor Necrosis Factor Receptor Associated Protein 2, Chain A"/>
    <property type="match status" value="1"/>
</dbReference>
<dbReference type="Proteomes" id="UP001346149">
    <property type="component" value="Unassembled WGS sequence"/>
</dbReference>
<organism evidence="4 5">
    <name type="scientific">Trapa natans</name>
    <name type="common">Water chestnut</name>
    <dbReference type="NCBI Taxonomy" id="22666"/>
    <lineage>
        <taxon>Eukaryota</taxon>
        <taxon>Viridiplantae</taxon>
        <taxon>Streptophyta</taxon>
        <taxon>Embryophyta</taxon>
        <taxon>Tracheophyta</taxon>
        <taxon>Spermatophyta</taxon>
        <taxon>Magnoliopsida</taxon>
        <taxon>eudicotyledons</taxon>
        <taxon>Gunneridae</taxon>
        <taxon>Pentapetalae</taxon>
        <taxon>rosids</taxon>
        <taxon>malvids</taxon>
        <taxon>Myrtales</taxon>
        <taxon>Lythraceae</taxon>
        <taxon>Trapa</taxon>
    </lineage>
</organism>
<sequence length="267" mass="30814">MEEGILSGKYAWRINNLSNTRASGLYSQVFTVGGCNWKILLKRKCNDDYIYMPIFLEVGDAASLPDEWCRDTLFTFTLLHPCNGLCSSKKLSTRRTFRAGEISWGFGDLVPLIELSSAISILSRAPAGLSPGQQTAIEASDANFEDFFCDFLTFEKYKSDLKFQTLIKDQMYCSRKRNHETHLSYKQWLHDIAKEKEDLTRKLKELKSREAQLISNWESLMNRSKDMKLRCMAQEKKLAEAQKKKKIAKERMSRGTSAWSNLKEEFL</sequence>
<feature type="domain" description="MATH" evidence="3">
    <location>
        <begin position="7"/>
        <end position="141"/>
    </location>
</feature>
<dbReference type="AlphaFoldDB" id="A0AAN7M1U9"/>
<protein>
    <recommendedName>
        <fullName evidence="3">MATH domain-containing protein</fullName>
    </recommendedName>
</protein>
<reference evidence="4 5" key="1">
    <citation type="journal article" date="2023" name="Hortic Res">
        <title>Pangenome of water caltrop reveals structural variations and asymmetric subgenome divergence after allopolyploidization.</title>
        <authorList>
            <person name="Zhang X."/>
            <person name="Chen Y."/>
            <person name="Wang L."/>
            <person name="Yuan Y."/>
            <person name="Fang M."/>
            <person name="Shi L."/>
            <person name="Lu R."/>
            <person name="Comes H.P."/>
            <person name="Ma Y."/>
            <person name="Chen Y."/>
            <person name="Huang G."/>
            <person name="Zhou Y."/>
            <person name="Zheng Z."/>
            <person name="Qiu Y."/>
        </authorList>
    </citation>
    <scope>NUCLEOTIDE SEQUENCE [LARGE SCALE GENOMIC DNA]</scope>
    <source>
        <strain evidence="4">F231</strain>
    </source>
</reference>
<dbReference type="PANTHER" id="PTHR46236:SF35">
    <property type="entry name" value="MATH DOMAIN-CONTAINING PROTEIN"/>
    <property type="match status" value="1"/>
</dbReference>
<dbReference type="PANTHER" id="PTHR46236">
    <property type="entry name" value="TRAF-LIKE SUPERFAMILY PROTEIN"/>
    <property type="match status" value="1"/>
</dbReference>
<evidence type="ECO:0000259" key="3">
    <source>
        <dbReference type="PROSITE" id="PS50144"/>
    </source>
</evidence>
<dbReference type="EMBL" id="JAXQNO010000005">
    <property type="protein sequence ID" value="KAK4797501.1"/>
    <property type="molecule type" value="Genomic_DNA"/>
</dbReference>
<comment type="caution">
    <text evidence="4">The sequence shown here is derived from an EMBL/GenBank/DDBJ whole genome shotgun (WGS) entry which is preliminary data.</text>
</comment>
<evidence type="ECO:0000256" key="1">
    <source>
        <dbReference type="ARBA" id="ARBA00023054"/>
    </source>
</evidence>
<dbReference type="CDD" id="cd00121">
    <property type="entry name" value="MATH"/>
    <property type="match status" value="1"/>
</dbReference>
<proteinExistence type="predicted"/>
<feature type="region of interest" description="Disordered" evidence="2">
    <location>
        <begin position="243"/>
        <end position="267"/>
    </location>
</feature>
<accession>A0AAN7M1U9</accession>
<evidence type="ECO:0000256" key="2">
    <source>
        <dbReference type="SAM" id="MobiDB-lite"/>
    </source>
</evidence>
<evidence type="ECO:0000313" key="4">
    <source>
        <dbReference type="EMBL" id="KAK4797501.1"/>
    </source>
</evidence>
<dbReference type="SUPFAM" id="SSF49599">
    <property type="entry name" value="TRAF domain-like"/>
    <property type="match status" value="1"/>
</dbReference>